<feature type="transmembrane region" description="Helical" evidence="7">
    <location>
        <begin position="27"/>
        <end position="44"/>
    </location>
</feature>
<keyword evidence="5 7" id="KW-1133">Transmembrane helix</keyword>
<evidence type="ECO:0000256" key="2">
    <source>
        <dbReference type="ARBA" id="ARBA00006228"/>
    </source>
</evidence>
<evidence type="ECO:0000256" key="1">
    <source>
        <dbReference type="ARBA" id="ARBA00004651"/>
    </source>
</evidence>
<keyword evidence="6 7" id="KW-0472">Membrane</keyword>
<evidence type="ECO:0000313" key="9">
    <source>
        <dbReference type="Proteomes" id="UP001523550"/>
    </source>
</evidence>
<feature type="transmembrane region" description="Helical" evidence="7">
    <location>
        <begin position="5"/>
        <end position="21"/>
    </location>
</feature>
<comment type="subcellular location">
    <subcellularLocation>
        <location evidence="1">Cell membrane</location>
        <topology evidence="1">Multi-pass membrane protein</topology>
    </subcellularLocation>
</comment>
<dbReference type="EMBL" id="JALJYF010000001">
    <property type="protein sequence ID" value="MCP1727060.1"/>
    <property type="molecule type" value="Genomic_DNA"/>
</dbReference>
<protein>
    <submittedName>
        <fullName evidence="8">Multicomponent Na+:H+ antiporter subunit E</fullName>
    </submittedName>
</protein>
<keyword evidence="3" id="KW-1003">Cell membrane</keyword>
<dbReference type="RefSeq" id="WP_253446338.1">
    <property type="nucleotide sequence ID" value="NZ_JALJYF010000001.1"/>
</dbReference>
<proteinExistence type="inferred from homology"/>
<keyword evidence="9" id="KW-1185">Reference proteome</keyword>
<reference evidence="8 9" key="1">
    <citation type="submission" date="2022-03" db="EMBL/GenBank/DDBJ databases">
        <title>Genomic Encyclopedia of Type Strains, Phase III (KMG-III): the genomes of soil and plant-associated and newly described type strains.</title>
        <authorList>
            <person name="Whitman W."/>
        </authorList>
    </citation>
    <scope>NUCLEOTIDE SEQUENCE [LARGE SCALE GENOMIC DNA]</scope>
    <source>
        <strain evidence="8 9">BSker1</strain>
    </source>
</reference>
<dbReference type="PANTHER" id="PTHR34584">
    <property type="entry name" value="NA(+)/H(+) ANTIPORTER SUBUNIT E1"/>
    <property type="match status" value="1"/>
</dbReference>
<evidence type="ECO:0000256" key="7">
    <source>
        <dbReference type="SAM" id="Phobius"/>
    </source>
</evidence>
<evidence type="ECO:0000313" key="8">
    <source>
        <dbReference type="EMBL" id="MCP1727060.1"/>
    </source>
</evidence>
<organism evidence="8 9">
    <name type="scientific">Natronospira proteinivora</name>
    <dbReference type="NCBI Taxonomy" id="1807133"/>
    <lineage>
        <taxon>Bacteria</taxon>
        <taxon>Pseudomonadati</taxon>
        <taxon>Pseudomonadota</taxon>
        <taxon>Gammaproteobacteria</taxon>
        <taxon>Natronospirales</taxon>
        <taxon>Natronospiraceae</taxon>
        <taxon>Natronospira</taxon>
    </lineage>
</organism>
<comment type="caution">
    <text evidence="8">The sequence shown here is derived from an EMBL/GenBank/DDBJ whole genome shotgun (WGS) entry which is preliminary data.</text>
</comment>
<name>A0ABT1G7Y5_9GAMM</name>
<evidence type="ECO:0000256" key="3">
    <source>
        <dbReference type="ARBA" id="ARBA00022475"/>
    </source>
</evidence>
<accession>A0ABT1G7Y5</accession>
<comment type="similarity">
    <text evidence="2">Belongs to the CPA3 antiporters (TC 2.A.63) subunit E family.</text>
</comment>
<dbReference type="PANTHER" id="PTHR34584:SF1">
    <property type="entry name" value="NA(+)_H(+) ANTIPORTER SUBUNIT E1"/>
    <property type="match status" value="1"/>
</dbReference>
<gene>
    <name evidence="8" type="ORF">J2T60_001025</name>
</gene>
<dbReference type="InterPro" id="IPR002758">
    <property type="entry name" value="Cation_antiport_E"/>
</dbReference>
<sequence length="160" mass="17934">MLKYTVSLAVILAIIWLLFSGMWTHPIIVPLGAISVLLTVYLAARMKIVDREGHPLHLLLPSLKYWAWLLVEITKSNLVVARHVLAGEKSINPRMARVKASQKSALGRTIFANSITLTPGTVTVHVRDNEIWFYALTEEIEQGVKNGEMDRRATEFEGDA</sequence>
<dbReference type="Proteomes" id="UP001523550">
    <property type="component" value="Unassembled WGS sequence"/>
</dbReference>
<evidence type="ECO:0000256" key="5">
    <source>
        <dbReference type="ARBA" id="ARBA00022989"/>
    </source>
</evidence>
<evidence type="ECO:0000256" key="6">
    <source>
        <dbReference type="ARBA" id="ARBA00023136"/>
    </source>
</evidence>
<dbReference type="Pfam" id="PF01899">
    <property type="entry name" value="MNHE"/>
    <property type="match status" value="1"/>
</dbReference>
<evidence type="ECO:0000256" key="4">
    <source>
        <dbReference type="ARBA" id="ARBA00022692"/>
    </source>
</evidence>
<keyword evidence="4 7" id="KW-0812">Transmembrane</keyword>